<feature type="transmembrane region" description="Helical" evidence="5">
    <location>
        <begin position="37"/>
        <end position="56"/>
    </location>
</feature>
<dbReference type="VEuPathDB" id="TriTrypDB:ADEAN_000582500"/>
<keyword evidence="3 5" id="KW-1133">Transmembrane helix</keyword>
<dbReference type="AlphaFoldDB" id="A0A7G2CH18"/>
<keyword evidence="2 5" id="KW-0812">Transmembrane</keyword>
<protein>
    <submittedName>
        <fullName evidence="7">Transmembrane amino acid transporter protein, putative</fullName>
    </submittedName>
</protein>
<feature type="transmembrane region" description="Helical" evidence="5">
    <location>
        <begin position="229"/>
        <end position="247"/>
    </location>
</feature>
<evidence type="ECO:0000313" key="7">
    <source>
        <dbReference type="EMBL" id="CAD2218337.1"/>
    </source>
</evidence>
<evidence type="ECO:0000256" key="3">
    <source>
        <dbReference type="ARBA" id="ARBA00022989"/>
    </source>
</evidence>
<organism evidence="7 8">
    <name type="scientific">Angomonas deanei</name>
    <dbReference type="NCBI Taxonomy" id="59799"/>
    <lineage>
        <taxon>Eukaryota</taxon>
        <taxon>Discoba</taxon>
        <taxon>Euglenozoa</taxon>
        <taxon>Kinetoplastea</taxon>
        <taxon>Metakinetoplastina</taxon>
        <taxon>Trypanosomatida</taxon>
        <taxon>Trypanosomatidae</taxon>
        <taxon>Strigomonadinae</taxon>
        <taxon>Angomonas</taxon>
    </lineage>
</organism>
<evidence type="ECO:0000259" key="6">
    <source>
        <dbReference type="Pfam" id="PF01490"/>
    </source>
</evidence>
<evidence type="ECO:0000256" key="4">
    <source>
        <dbReference type="ARBA" id="ARBA00023136"/>
    </source>
</evidence>
<keyword evidence="8" id="KW-1185">Reference proteome</keyword>
<evidence type="ECO:0000313" key="8">
    <source>
        <dbReference type="Proteomes" id="UP000515908"/>
    </source>
</evidence>
<evidence type="ECO:0000256" key="2">
    <source>
        <dbReference type="ARBA" id="ARBA00022692"/>
    </source>
</evidence>
<dbReference type="EMBL" id="LR877155">
    <property type="protein sequence ID" value="CAD2218337.1"/>
    <property type="molecule type" value="Genomic_DNA"/>
</dbReference>
<name>A0A7G2CH18_9TRYP</name>
<feature type="transmembrane region" description="Helical" evidence="5">
    <location>
        <begin position="253"/>
        <end position="278"/>
    </location>
</feature>
<feature type="transmembrane region" description="Helical" evidence="5">
    <location>
        <begin position="185"/>
        <end position="208"/>
    </location>
</feature>
<dbReference type="GO" id="GO:0016020">
    <property type="term" value="C:membrane"/>
    <property type="evidence" value="ECO:0007669"/>
    <property type="project" value="UniProtKB-SubCell"/>
</dbReference>
<feature type="transmembrane region" description="Helical" evidence="5">
    <location>
        <begin position="146"/>
        <end position="165"/>
    </location>
</feature>
<accession>A0A7G2CH18</accession>
<dbReference type="Pfam" id="PF01490">
    <property type="entry name" value="Aa_trans"/>
    <property type="match status" value="1"/>
</dbReference>
<proteinExistence type="predicted"/>
<dbReference type="PANTHER" id="PTHR22950">
    <property type="entry name" value="AMINO ACID TRANSPORTER"/>
    <property type="match status" value="1"/>
</dbReference>
<keyword evidence="4 5" id="KW-0472">Membrane</keyword>
<dbReference type="GO" id="GO:0005737">
    <property type="term" value="C:cytoplasm"/>
    <property type="evidence" value="ECO:0007669"/>
    <property type="project" value="TreeGrafter"/>
</dbReference>
<sequence length="316" mass="35164">MIIKCFGACVAYVICVGDVWSAFLRKEYVGEYYSSRGFISFLTAVAFVCLMLPLSLPKHINSLRYVSLVGVSFILLFVLGVIVHSCAAIAQPDFDNGGLVYFQSGENALRGMGLFMFAYLCQSNMFEVWNEMRPAPTVRRMEVEGFIGMLICTVLYWFSGLFGYLEFGENIRPSLLSMYTPTKNIFFAFAYCGIVVKLCVAFALHVLPCRDAIYHLIEWNLETLLRNKNIAFCASLSLLSLLLGLLIPNISVVFGLLGSFAGGFVGFIFPALFFMYCGGFTVEAVGYQDFYGAYALLISGVIVVCFGTTVTIYNYF</sequence>
<feature type="domain" description="Amino acid transporter transmembrane" evidence="6">
    <location>
        <begin position="1"/>
        <end position="312"/>
    </location>
</feature>
<feature type="transmembrane region" description="Helical" evidence="5">
    <location>
        <begin position="110"/>
        <end position="126"/>
    </location>
</feature>
<comment type="subcellular location">
    <subcellularLocation>
        <location evidence="1">Membrane</location>
        <topology evidence="1">Multi-pass membrane protein</topology>
    </subcellularLocation>
</comment>
<reference evidence="7 8" key="1">
    <citation type="submission" date="2020-08" db="EMBL/GenBank/DDBJ databases">
        <authorList>
            <person name="Newling K."/>
            <person name="Davey J."/>
            <person name="Forrester S."/>
        </authorList>
    </citation>
    <scope>NUCLEOTIDE SEQUENCE [LARGE SCALE GENOMIC DNA]</scope>
    <source>
        <strain evidence="8">Crithidia deanei Carvalho (ATCC PRA-265)</strain>
    </source>
</reference>
<dbReference type="PANTHER" id="PTHR22950:SF301">
    <property type="entry name" value="ACID TRANSPORTER, PUTATIVE-RELATED"/>
    <property type="match status" value="1"/>
</dbReference>
<evidence type="ECO:0000256" key="5">
    <source>
        <dbReference type="SAM" id="Phobius"/>
    </source>
</evidence>
<dbReference type="Proteomes" id="UP000515908">
    <property type="component" value="Chromosome 11"/>
</dbReference>
<dbReference type="GO" id="GO:0015179">
    <property type="term" value="F:L-amino acid transmembrane transporter activity"/>
    <property type="evidence" value="ECO:0007669"/>
    <property type="project" value="TreeGrafter"/>
</dbReference>
<dbReference type="InterPro" id="IPR013057">
    <property type="entry name" value="AA_transpt_TM"/>
</dbReference>
<evidence type="ECO:0000256" key="1">
    <source>
        <dbReference type="ARBA" id="ARBA00004141"/>
    </source>
</evidence>
<feature type="transmembrane region" description="Helical" evidence="5">
    <location>
        <begin position="68"/>
        <end position="90"/>
    </location>
</feature>
<gene>
    <name evidence="7" type="ORF">ADEAN_000582500</name>
</gene>
<feature type="transmembrane region" description="Helical" evidence="5">
    <location>
        <begin position="290"/>
        <end position="313"/>
    </location>
</feature>